<accession>A0A9P6PUB9</accession>
<sequence>MAYEGGYLKYNRNLVDSSQGSRSSYILFSTVNKYSTRSILPATSLRIFVNANKSAQSFWPAFPNNVDNGTIAEVLIQNKADFEPGAWWTVAGPRCAKVASRLSGSLKSFVSWEKTCINGGEETIADRSAIYRNAYTAIH</sequence>
<proteinExistence type="predicted"/>
<protein>
    <submittedName>
        <fullName evidence="1">Uncharacterized protein</fullName>
    </submittedName>
</protein>
<name>A0A9P6PUB9_9FUNG</name>
<evidence type="ECO:0000313" key="1">
    <source>
        <dbReference type="EMBL" id="KAG0252178.1"/>
    </source>
</evidence>
<dbReference type="OrthoDB" id="2349272at2759"/>
<gene>
    <name evidence="1" type="ORF">BG011_007143</name>
</gene>
<dbReference type="AlphaFoldDB" id="A0A9P6PUB9"/>
<evidence type="ECO:0000313" key="2">
    <source>
        <dbReference type="Proteomes" id="UP000726737"/>
    </source>
</evidence>
<comment type="caution">
    <text evidence="1">The sequence shown here is derived from an EMBL/GenBank/DDBJ whole genome shotgun (WGS) entry which is preliminary data.</text>
</comment>
<dbReference type="Proteomes" id="UP000726737">
    <property type="component" value="Unassembled WGS sequence"/>
</dbReference>
<organism evidence="1 2">
    <name type="scientific">Mortierella polycephala</name>
    <dbReference type="NCBI Taxonomy" id="41804"/>
    <lineage>
        <taxon>Eukaryota</taxon>
        <taxon>Fungi</taxon>
        <taxon>Fungi incertae sedis</taxon>
        <taxon>Mucoromycota</taxon>
        <taxon>Mortierellomycotina</taxon>
        <taxon>Mortierellomycetes</taxon>
        <taxon>Mortierellales</taxon>
        <taxon>Mortierellaceae</taxon>
        <taxon>Mortierella</taxon>
    </lineage>
</organism>
<dbReference type="EMBL" id="JAAAJA010000539">
    <property type="protein sequence ID" value="KAG0252178.1"/>
    <property type="molecule type" value="Genomic_DNA"/>
</dbReference>
<keyword evidence="2" id="KW-1185">Reference proteome</keyword>
<reference evidence="1" key="1">
    <citation type="journal article" date="2020" name="Fungal Divers.">
        <title>Resolving the Mortierellaceae phylogeny through synthesis of multi-gene phylogenetics and phylogenomics.</title>
        <authorList>
            <person name="Vandepol N."/>
            <person name="Liber J."/>
            <person name="Desiro A."/>
            <person name="Na H."/>
            <person name="Kennedy M."/>
            <person name="Barry K."/>
            <person name="Grigoriev I.V."/>
            <person name="Miller A.N."/>
            <person name="O'Donnell K."/>
            <person name="Stajich J.E."/>
            <person name="Bonito G."/>
        </authorList>
    </citation>
    <scope>NUCLEOTIDE SEQUENCE</scope>
    <source>
        <strain evidence="1">KOD948</strain>
    </source>
</reference>